<proteinExistence type="predicted"/>
<keyword evidence="1" id="KW-1133">Transmembrane helix</keyword>
<feature type="transmembrane region" description="Helical" evidence="1">
    <location>
        <begin position="445"/>
        <end position="469"/>
    </location>
</feature>
<feature type="transmembrane region" description="Helical" evidence="1">
    <location>
        <begin position="335"/>
        <end position="356"/>
    </location>
</feature>
<dbReference type="AlphaFoldDB" id="A0A4Z0M7S6"/>
<feature type="transmembrane region" description="Helical" evidence="1">
    <location>
        <begin position="421"/>
        <end position="439"/>
    </location>
</feature>
<evidence type="ECO:0000313" key="2">
    <source>
        <dbReference type="EMBL" id="TGD75713.1"/>
    </source>
</evidence>
<feature type="transmembrane region" description="Helical" evidence="1">
    <location>
        <begin position="194"/>
        <end position="218"/>
    </location>
</feature>
<feature type="transmembrane region" description="Helical" evidence="1">
    <location>
        <begin position="135"/>
        <end position="157"/>
    </location>
</feature>
<comment type="caution">
    <text evidence="2">The sequence shown here is derived from an EMBL/GenBank/DDBJ whole genome shotgun (WGS) entry which is preliminary data.</text>
</comment>
<dbReference type="Pfam" id="PF03929">
    <property type="entry name" value="PepSY_TM"/>
    <property type="match status" value="1"/>
</dbReference>
<feature type="transmembrane region" description="Helical" evidence="1">
    <location>
        <begin position="368"/>
        <end position="390"/>
    </location>
</feature>
<dbReference type="EMBL" id="SRLE01000002">
    <property type="protein sequence ID" value="TGD75713.1"/>
    <property type="molecule type" value="Genomic_DNA"/>
</dbReference>
<evidence type="ECO:0000256" key="1">
    <source>
        <dbReference type="SAM" id="Phobius"/>
    </source>
</evidence>
<evidence type="ECO:0000313" key="3">
    <source>
        <dbReference type="Proteomes" id="UP000298050"/>
    </source>
</evidence>
<accession>A0A4Z0M7S6</accession>
<protein>
    <submittedName>
        <fullName evidence="2">PepSY domain-containing protein</fullName>
    </submittedName>
</protein>
<feature type="transmembrane region" description="Helical" evidence="1">
    <location>
        <begin position="396"/>
        <end position="412"/>
    </location>
</feature>
<keyword evidence="1" id="KW-0812">Transmembrane</keyword>
<keyword evidence="3" id="KW-1185">Reference proteome</keyword>
<dbReference type="RefSeq" id="WP_135440965.1">
    <property type="nucleotide sequence ID" value="NZ_SRLE01000002.1"/>
</dbReference>
<dbReference type="PANTHER" id="PTHR34219:SF3">
    <property type="entry name" value="BLL7967 PROTEIN"/>
    <property type="match status" value="1"/>
</dbReference>
<dbReference type="PANTHER" id="PTHR34219">
    <property type="entry name" value="IRON-REGULATED INNER MEMBRANE PROTEIN-RELATED"/>
    <property type="match status" value="1"/>
</dbReference>
<keyword evidence="1" id="KW-0472">Membrane</keyword>
<dbReference type="Proteomes" id="UP000298050">
    <property type="component" value="Unassembled WGS sequence"/>
</dbReference>
<dbReference type="InterPro" id="IPR005625">
    <property type="entry name" value="PepSY-ass_TM"/>
</dbReference>
<name>A0A4Z0M7S6_9GAMM</name>
<sequence length="486" mass="52422">MKFSLSPGLVRQSLASHSWLGLLAGAAMYLVCLSGTLAVFYPEFERWEQPAVAEFTVFDPALLEGAYSEALARDSEATEHVFIGLPSPGMPRASVSTDNGGWFVNGDGSLGEPVAHEWTHFLLHLHLYLHLPESFGMIVVSLLGALLCGLIVSGVLAHPRLFRDAFSLRLRGSKRMEQVDIHNRISVWGLPFHLMIAVTGAYFGLASLAILVIAQAYFDGDTDRVVGELFGPEPQLEQRLEGPAAVASAVHQVRAMAPEVTPIYVTLEEVGTPRQFIEVGAQMPERLIYSEVYRFDSAGRFIDRAGYSDGEAGRQAVFSSYRLHFGHFGGRPVQFAYLVLGLGLSVVAVTGINIWFARRKSRDALNSLWTGFVWGTPLALAASAVALVLLAVPAAPVFWLFLVACCSFSRYLDDDRRARRALLWAGAGAMLLLAAGHALKFGGVAFSGAALWVNVGLVLCAAAFALGALRPLPARDAAVEAAPEPA</sequence>
<reference evidence="2 3" key="1">
    <citation type="submission" date="2019-04" db="EMBL/GenBank/DDBJ databases">
        <title>Taxonomy of novel Haliea sp. from mangrove soil of West Coast of India.</title>
        <authorList>
            <person name="Verma A."/>
            <person name="Kumar P."/>
            <person name="Krishnamurthi S."/>
        </authorList>
    </citation>
    <scope>NUCLEOTIDE SEQUENCE [LARGE SCALE GENOMIC DNA]</scope>
    <source>
        <strain evidence="2 3">SAOS-164</strain>
    </source>
</reference>
<dbReference type="OrthoDB" id="9776609at2"/>
<organism evidence="2 3">
    <name type="scientific">Mangrovimicrobium sediminis</name>
    <dbReference type="NCBI Taxonomy" id="2562682"/>
    <lineage>
        <taxon>Bacteria</taxon>
        <taxon>Pseudomonadati</taxon>
        <taxon>Pseudomonadota</taxon>
        <taxon>Gammaproteobacteria</taxon>
        <taxon>Cellvibrionales</taxon>
        <taxon>Halieaceae</taxon>
        <taxon>Mangrovimicrobium</taxon>
    </lineage>
</organism>
<feature type="transmembrane region" description="Helical" evidence="1">
    <location>
        <begin position="20"/>
        <end position="41"/>
    </location>
</feature>
<gene>
    <name evidence="2" type="ORF">E4634_02200</name>
</gene>